<dbReference type="AlphaFoldDB" id="A0A6G0XGL4"/>
<dbReference type="InterPro" id="IPR001683">
    <property type="entry name" value="PX_dom"/>
</dbReference>
<dbReference type="GO" id="GO:0035091">
    <property type="term" value="F:phosphatidylinositol binding"/>
    <property type="evidence" value="ECO:0007669"/>
    <property type="project" value="InterPro"/>
</dbReference>
<name>A0A6G0XGL4_9STRA</name>
<dbReference type="InterPro" id="IPR036871">
    <property type="entry name" value="PX_dom_sf"/>
</dbReference>
<dbReference type="SUPFAM" id="SSF64268">
    <property type="entry name" value="PX domain"/>
    <property type="match status" value="1"/>
</dbReference>
<proteinExistence type="predicted"/>
<reference evidence="3 4" key="1">
    <citation type="submission" date="2019-07" db="EMBL/GenBank/DDBJ databases">
        <title>Genomics analysis of Aphanomyces spp. identifies a new class of oomycete effector associated with host adaptation.</title>
        <authorList>
            <person name="Gaulin E."/>
        </authorList>
    </citation>
    <scope>NUCLEOTIDE SEQUENCE [LARGE SCALE GENOMIC DNA]</scope>
    <source>
        <strain evidence="3 4">ATCC 201684</strain>
    </source>
</reference>
<dbReference type="Proteomes" id="UP000481153">
    <property type="component" value="Unassembled WGS sequence"/>
</dbReference>
<feature type="region of interest" description="Disordered" evidence="1">
    <location>
        <begin position="180"/>
        <end position="211"/>
    </location>
</feature>
<gene>
    <name evidence="3" type="ORF">Ae201684_005010</name>
</gene>
<evidence type="ECO:0000259" key="2">
    <source>
        <dbReference type="PROSITE" id="PS50195"/>
    </source>
</evidence>
<dbReference type="Gene3D" id="3.30.1520.10">
    <property type="entry name" value="Phox-like domain"/>
    <property type="match status" value="1"/>
</dbReference>
<dbReference type="VEuPathDB" id="FungiDB:AeMF1_014355"/>
<keyword evidence="4" id="KW-1185">Reference proteome</keyword>
<protein>
    <recommendedName>
        <fullName evidence="2">PX domain-containing protein</fullName>
    </recommendedName>
</protein>
<comment type="caution">
    <text evidence="3">The sequence shown here is derived from an EMBL/GenBank/DDBJ whole genome shotgun (WGS) entry which is preliminary data.</text>
</comment>
<evidence type="ECO:0000313" key="3">
    <source>
        <dbReference type="EMBL" id="KAF0739444.1"/>
    </source>
</evidence>
<feature type="domain" description="PX" evidence="2">
    <location>
        <begin position="29"/>
        <end position="162"/>
    </location>
</feature>
<evidence type="ECO:0000256" key="1">
    <source>
        <dbReference type="SAM" id="MobiDB-lite"/>
    </source>
</evidence>
<evidence type="ECO:0000313" key="4">
    <source>
        <dbReference type="Proteomes" id="UP000481153"/>
    </source>
</evidence>
<feature type="compositionally biased region" description="Acidic residues" evidence="1">
    <location>
        <begin position="196"/>
        <end position="208"/>
    </location>
</feature>
<sequence>MQTLLRRAHRRTPPSHRVVLKKGPVEYSLQTPGDFTIKHVTATPSSQCMLYTTHMRNAHTGTSWVVHRRFTDFVVLRTKLIAVLEPFHCFVSASILRLKNLPFPKRVAFVSQRVVRRRELAFLDFLQGVHALLLDSANGLDEHLMLRCFSIFRGFLGSMDVLHPSHADYFCLIVTPQDTSSSKKQEVPPCGRLDPVDEEDSNDEDCTSDGDVSCTLNESSRSCMSFDDSSRGSIALGKKESQSAGGVSKAYSMFFPRRLTLCQQAARS</sequence>
<accession>A0A6G0XGL4</accession>
<dbReference type="PROSITE" id="PS50195">
    <property type="entry name" value="PX"/>
    <property type="match status" value="1"/>
</dbReference>
<organism evidence="3 4">
    <name type="scientific">Aphanomyces euteiches</name>
    <dbReference type="NCBI Taxonomy" id="100861"/>
    <lineage>
        <taxon>Eukaryota</taxon>
        <taxon>Sar</taxon>
        <taxon>Stramenopiles</taxon>
        <taxon>Oomycota</taxon>
        <taxon>Saprolegniomycetes</taxon>
        <taxon>Saprolegniales</taxon>
        <taxon>Verrucalvaceae</taxon>
        <taxon>Aphanomyces</taxon>
    </lineage>
</organism>
<dbReference type="EMBL" id="VJMJ01000064">
    <property type="protein sequence ID" value="KAF0739444.1"/>
    <property type="molecule type" value="Genomic_DNA"/>
</dbReference>